<dbReference type="Proteomes" id="UP000277570">
    <property type="component" value="Unassembled WGS sequence"/>
</dbReference>
<comment type="caution">
    <text evidence="1">The sequence shown here is derived from an EMBL/GenBank/DDBJ whole genome shotgun (WGS) entry which is preliminary data.</text>
</comment>
<reference evidence="1 2" key="1">
    <citation type="submission" date="2018-11" db="EMBL/GenBank/DDBJ databases">
        <authorList>
            <consortium name="Pathogen Informatics"/>
        </authorList>
    </citation>
    <scope>NUCLEOTIDE SEQUENCE [LARGE SCALE GENOMIC DNA]</scope>
    <source>
        <strain evidence="1 2">NCTC10913</strain>
    </source>
</reference>
<evidence type="ECO:0000313" key="1">
    <source>
        <dbReference type="EMBL" id="VDG71794.1"/>
    </source>
</evidence>
<dbReference type="RefSeq" id="WP_125148646.1">
    <property type="nucleotide sequence ID" value="NZ_UYIN01000008.1"/>
</dbReference>
<evidence type="ECO:0008006" key="3">
    <source>
        <dbReference type="Google" id="ProtNLM"/>
    </source>
</evidence>
<proteinExistence type="predicted"/>
<evidence type="ECO:0000313" key="2">
    <source>
        <dbReference type="Proteomes" id="UP000277570"/>
    </source>
</evidence>
<sequence>MSKRIKTTDTGFNILESTIEVININGIQFEHNNLEFDVDVYLGNDRTDKEYYDSFEIGDNEDLKIACINWYFNNVEIVKDIVIKEDKEHEQN</sequence>
<protein>
    <recommendedName>
        <fullName evidence="3">Phage protein</fullName>
    </recommendedName>
</protein>
<dbReference type="EMBL" id="UYIN01000008">
    <property type="protein sequence ID" value="VDG71794.1"/>
    <property type="molecule type" value="Genomic_DNA"/>
</dbReference>
<organism evidence="1 2">
    <name type="scientific">Clostridium carnis</name>
    <dbReference type="NCBI Taxonomy" id="1530"/>
    <lineage>
        <taxon>Bacteria</taxon>
        <taxon>Bacillati</taxon>
        <taxon>Bacillota</taxon>
        <taxon>Clostridia</taxon>
        <taxon>Eubacteriales</taxon>
        <taxon>Clostridiaceae</taxon>
        <taxon>Clostridium</taxon>
    </lineage>
</organism>
<accession>A0ABY6STA6</accession>
<keyword evidence="2" id="KW-1185">Reference proteome</keyword>
<name>A0ABY6STA6_9CLOT</name>
<gene>
    <name evidence="1" type="ORF">NCTC10913_02139</name>
</gene>